<dbReference type="SUPFAM" id="SSF55031">
    <property type="entry name" value="Bacterial exopeptidase dimerisation domain"/>
    <property type="match status" value="1"/>
</dbReference>
<dbReference type="PANTHER" id="PTHR30575">
    <property type="entry name" value="PEPTIDASE M20"/>
    <property type="match status" value="1"/>
</dbReference>
<protein>
    <submittedName>
        <fullName evidence="2">Peptidase M20</fullName>
    </submittedName>
</protein>
<dbReference type="InterPro" id="IPR052030">
    <property type="entry name" value="Peptidase_M20/M20A_hydrolases"/>
</dbReference>
<dbReference type="Gene3D" id="3.30.70.360">
    <property type="match status" value="1"/>
</dbReference>
<evidence type="ECO:0000256" key="1">
    <source>
        <dbReference type="SAM" id="MobiDB-lite"/>
    </source>
</evidence>
<name>A0ABQ4GCV9_9ACTN</name>
<keyword evidence="3" id="KW-1185">Reference proteome</keyword>
<evidence type="ECO:0000313" key="2">
    <source>
        <dbReference type="EMBL" id="GIH59267.1"/>
    </source>
</evidence>
<dbReference type="Proteomes" id="UP000660454">
    <property type="component" value="Unassembled WGS sequence"/>
</dbReference>
<accession>A0ABQ4GCV9</accession>
<comment type="caution">
    <text evidence="2">The sequence shown here is derived from an EMBL/GenBank/DDBJ whole genome shotgun (WGS) entry which is preliminary data.</text>
</comment>
<dbReference type="RefSeq" id="WP_204046550.1">
    <property type="nucleotide sequence ID" value="NZ_BOOF01000001.1"/>
</dbReference>
<feature type="compositionally biased region" description="Low complexity" evidence="1">
    <location>
        <begin position="11"/>
        <end position="28"/>
    </location>
</feature>
<evidence type="ECO:0000313" key="3">
    <source>
        <dbReference type="Proteomes" id="UP000660454"/>
    </source>
</evidence>
<organism evidence="2 3">
    <name type="scientific">Microbispora siamensis</name>
    <dbReference type="NCBI Taxonomy" id="564413"/>
    <lineage>
        <taxon>Bacteria</taxon>
        <taxon>Bacillati</taxon>
        <taxon>Actinomycetota</taxon>
        <taxon>Actinomycetes</taxon>
        <taxon>Streptosporangiales</taxon>
        <taxon>Streptosporangiaceae</taxon>
        <taxon>Microbispora</taxon>
    </lineage>
</organism>
<proteinExistence type="predicted"/>
<sequence length="509" mass="52623">MTAPTPPAPRAPGTVTTPAQPARRAPGTAATAWIDENAPVLTGLADRIWAYAEPSLREWRSALATAELLRAHGFTISWGTAGLPAAFVATSGDSGPVLGFNVEYDALPGLSQRAGVPRHEPTVFEGDEYAPAYGHGHGCGHNALAAASTGAAIAAARALRGRATIRVFASTGEEQLVGKAYAVRDGAYDGLDAFLDWHPAPVTGTGWEVTSALYSATFSFLGSPGHGSNPLGTRSGLDGVLLLTGMIERLRAGNVSPSGRIGYAIGGGGAPNVTPDLQTLWVYVREATHERARTLYDKVVACAAAAAVASQTRLEHRLVTAIREGLGNRAGAELLHHTMSELGPPAFTDADHEFAVRLQEAIGRPGAGLATGVLPLRPPAEPDLGGPSSDTSEVSWTAPHLSLTAAVVPIGVPLHSWAATASTGTAIAHAGLLAAARYLASAAVTLVEQPETLAAVRQEFAARERGPAPLPTTAQPPYHVPPPSFLEETGQSARPARTPPISTELLGKI</sequence>
<gene>
    <name evidence="2" type="ORF">Msi02_00840</name>
</gene>
<feature type="region of interest" description="Disordered" evidence="1">
    <location>
        <begin position="466"/>
        <end position="509"/>
    </location>
</feature>
<reference evidence="2 3" key="1">
    <citation type="submission" date="2021-01" db="EMBL/GenBank/DDBJ databases">
        <title>Whole genome shotgun sequence of Microbispora siamensis NBRC 104113.</title>
        <authorList>
            <person name="Komaki H."/>
            <person name="Tamura T."/>
        </authorList>
    </citation>
    <scope>NUCLEOTIDE SEQUENCE [LARGE SCALE GENOMIC DNA]</scope>
    <source>
        <strain evidence="2 3">NBRC 104113</strain>
    </source>
</reference>
<dbReference type="Gene3D" id="3.40.630.10">
    <property type="entry name" value="Zn peptidases"/>
    <property type="match status" value="2"/>
</dbReference>
<dbReference type="EMBL" id="BOOF01000001">
    <property type="protein sequence ID" value="GIH59267.1"/>
    <property type="molecule type" value="Genomic_DNA"/>
</dbReference>
<feature type="compositionally biased region" description="Pro residues" evidence="1">
    <location>
        <begin position="1"/>
        <end position="10"/>
    </location>
</feature>
<dbReference type="PANTHER" id="PTHR30575:SF0">
    <property type="entry name" value="XAA-ARG DIPEPTIDASE"/>
    <property type="match status" value="1"/>
</dbReference>
<dbReference type="SUPFAM" id="SSF53187">
    <property type="entry name" value="Zn-dependent exopeptidases"/>
    <property type="match status" value="1"/>
</dbReference>
<feature type="region of interest" description="Disordered" evidence="1">
    <location>
        <begin position="1"/>
        <end position="28"/>
    </location>
</feature>
<dbReference type="InterPro" id="IPR036264">
    <property type="entry name" value="Bact_exopeptidase_dim_dom"/>
</dbReference>